<evidence type="ECO:0000313" key="3">
    <source>
        <dbReference type="Proteomes" id="UP000693970"/>
    </source>
</evidence>
<sequence length="566" mass="63144">MSFLGETNATAAHAEGSLNTFNNNNNNNNNYHQQQFEPTSNRQLDAQNQDPQRSPTTTQPSLSIRSPLQAVIAMASHTSLQQMSIWTPFALLRHRSRPNDNSTSIKTAPDNAPTQNPSKHMHSWTNPMAGMDLIAAERPKSSIMKVRRLQDSIDSKYPEGSDCKKTRENFTALSEIPAVQRDNKTSLPLEDCSERQRQRTPDIFVALREKPRYKDPRRAFGKHGSVMTLMSILANMVAFFGVKFIPRRLDKCNSNAYIKDIKESVKTNYSEVEEEVGRRREWKRICTRFALSGFDRHYSAITSQWQLRAVDAVAAAALMEASMANSSGPITTNEEFSSAESNENDNDTATINELVPSTSSDNTLNCVTHDDDTPTNEDFPTTDSDENIDYAVSMNELVPSTSINGTFQDSIDEGITTHEEATDTNEEFSIVQSNENDDDTATINELVPSTSSDNTLNCVTHDDDTTANEDFPTTDSDENIDYAVSMNELVPSTSINGTFQDSIDEALPPMRKPPIPTKSSPLSKATRMIMTPPPSTSSSPVPVATTLKLHYPRRRHYCQRGLPHYR</sequence>
<keyword evidence="3" id="KW-1185">Reference proteome</keyword>
<feature type="compositionally biased region" description="Low complexity" evidence="1">
    <location>
        <begin position="331"/>
        <end position="341"/>
    </location>
</feature>
<evidence type="ECO:0000256" key="1">
    <source>
        <dbReference type="SAM" id="MobiDB-lite"/>
    </source>
</evidence>
<dbReference type="Proteomes" id="UP000693970">
    <property type="component" value="Unassembled WGS sequence"/>
</dbReference>
<proteinExistence type="predicted"/>
<feature type="compositionally biased region" description="Polar residues" evidence="1">
    <location>
        <begin position="99"/>
        <end position="120"/>
    </location>
</feature>
<evidence type="ECO:0000313" key="2">
    <source>
        <dbReference type="EMBL" id="KAG7357418.1"/>
    </source>
</evidence>
<organism evidence="2 3">
    <name type="scientific">Nitzschia inconspicua</name>
    <dbReference type="NCBI Taxonomy" id="303405"/>
    <lineage>
        <taxon>Eukaryota</taxon>
        <taxon>Sar</taxon>
        <taxon>Stramenopiles</taxon>
        <taxon>Ochrophyta</taxon>
        <taxon>Bacillariophyta</taxon>
        <taxon>Bacillariophyceae</taxon>
        <taxon>Bacillariophycidae</taxon>
        <taxon>Bacillariales</taxon>
        <taxon>Bacillariaceae</taxon>
        <taxon>Nitzschia</taxon>
    </lineage>
</organism>
<name>A0A9K3PS88_9STRA</name>
<accession>A0A9K3PS88</accession>
<dbReference type="AlphaFoldDB" id="A0A9K3PS88"/>
<feature type="compositionally biased region" description="Polar residues" evidence="1">
    <location>
        <begin position="31"/>
        <end position="64"/>
    </location>
</feature>
<reference evidence="2" key="1">
    <citation type="journal article" date="2021" name="Sci. Rep.">
        <title>Diploid genomic architecture of Nitzschia inconspicua, an elite biomass production diatom.</title>
        <authorList>
            <person name="Oliver A."/>
            <person name="Podell S."/>
            <person name="Pinowska A."/>
            <person name="Traller J.C."/>
            <person name="Smith S.R."/>
            <person name="McClure R."/>
            <person name="Beliaev A."/>
            <person name="Bohutskyi P."/>
            <person name="Hill E.A."/>
            <person name="Rabines A."/>
            <person name="Zheng H."/>
            <person name="Allen L.Z."/>
            <person name="Kuo A."/>
            <person name="Grigoriev I.V."/>
            <person name="Allen A.E."/>
            <person name="Hazlebeck D."/>
            <person name="Allen E.E."/>
        </authorList>
    </citation>
    <scope>NUCLEOTIDE SEQUENCE</scope>
    <source>
        <strain evidence="2">Hildebrandi</strain>
    </source>
</reference>
<comment type="caution">
    <text evidence="2">The sequence shown here is derived from an EMBL/GenBank/DDBJ whole genome shotgun (WGS) entry which is preliminary data.</text>
</comment>
<reference evidence="2" key="2">
    <citation type="submission" date="2021-04" db="EMBL/GenBank/DDBJ databases">
        <authorList>
            <person name="Podell S."/>
        </authorList>
    </citation>
    <scope>NUCLEOTIDE SEQUENCE</scope>
    <source>
        <strain evidence="2">Hildebrandi</strain>
    </source>
</reference>
<protein>
    <submittedName>
        <fullName evidence="2">Uncharacterized protein</fullName>
    </submittedName>
</protein>
<feature type="region of interest" description="Disordered" evidence="1">
    <location>
        <begin position="326"/>
        <end position="346"/>
    </location>
</feature>
<gene>
    <name evidence="2" type="ORF">IV203_002106</name>
</gene>
<feature type="region of interest" description="Disordered" evidence="1">
    <location>
        <begin position="17"/>
        <end position="64"/>
    </location>
</feature>
<feature type="region of interest" description="Disordered" evidence="1">
    <location>
        <begin position="96"/>
        <end position="120"/>
    </location>
</feature>
<dbReference type="EMBL" id="JAGRRH010000015">
    <property type="protein sequence ID" value="KAG7357418.1"/>
    <property type="molecule type" value="Genomic_DNA"/>
</dbReference>